<dbReference type="InterPro" id="IPR039569">
    <property type="entry name" value="FAS1-like_DH_region"/>
</dbReference>
<gene>
    <name evidence="2" type="ORF">OG563_04850</name>
</gene>
<evidence type="ECO:0000313" key="3">
    <source>
        <dbReference type="Proteomes" id="UP001432062"/>
    </source>
</evidence>
<organism evidence="2 3">
    <name type="scientific">Nocardia vinacea</name>
    <dbReference type="NCBI Taxonomy" id="96468"/>
    <lineage>
        <taxon>Bacteria</taxon>
        <taxon>Bacillati</taxon>
        <taxon>Actinomycetota</taxon>
        <taxon>Actinomycetes</taxon>
        <taxon>Mycobacteriales</taxon>
        <taxon>Nocardiaceae</taxon>
        <taxon>Nocardia</taxon>
    </lineage>
</organism>
<accession>A0ABZ1Z0B9</accession>
<name>A0ABZ1Z0B9_9NOCA</name>
<dbReference type="InterPro" id="IPR029069">
    <property type="entry name" value="HotDog_dom_sf"/>
</dbReference>
<dbReference type="EMBL" id="CP109441">
    <property type="protein sequence ID" value="WUV47572.1"/>
    <property type="molecule type" value="Genomic_DNA"/>
</dbReference>
<feature type="domain" description="FAS1-like dehydratase" evidence="1">
    <location>
        <begin position="33"/>
        <end position="157"/>
    </location>
</feature>
<sequence length="399" mass="44482">MSAKATPEPDVIELDLSDVEPRVGQPIGGGQLWEPCSASDIRRWVMAMDYPNPLHWDHEFAGESRYGGIIAPQSIAVALDYGHGCAPACVGRIPGSHLIFGGEEWWFYGAAVRPGDKLLQERRFHDYKVVQTKFAGPTMFQRGDTTHRNQHGTLVARERSTSIRYLAAEANKRGMYENQVGEVKRWSELELNEIAVLRHEWLMSNRLGISPHFDEVEVGDTLPRRVLGPHSIASFTTEYRAFLFNIWGTFGWVTPEGVEDPWVYQDPGWTEGFAFDEEGAKIDPRKRDGLYVGPSRGHIDGDKAGAVGMARAYGYGATMGAWCTDYLAYWAGNDGLVRHIKSDFRGPAFEGDVTYFDAEIIGKEAMSTWGVPLIQIKLRLTNQDGGVLVDSTAEVELPL</sequence>
<evidence type="ECO:0000313" key="2">
    <source>
        <dbReference type="EMBL" id="WUV47572.1"/>
    </source>
</evidence>
<dbReference type="CDD" id="cd03441">
    <property type="entry name" value="R_hydratase_like"/>
    <property type="match status" value="1"/>
</dbReference>
<evidence type="ECO:0000259" key="1">
    <source>
        <dbReference type="Pfam" id="PF13452"/>
    </source>
</evidence>
<dbReference type="SUPFAM" id="SSF54637">
    <property type="entry name" value="Thioesterase/thiol ester dehydrase-isomerase"/>
    <property type="match status" value="2"/>
</dbReference>
<dbReference type="RefSeq" id="WP_327100638.1">
    <property type="nucleotide sequence ID" value="NZ_CP109149.1"/>
</dbReference>
<keyword evidence="3" id="KW-1185">Reference proteome</keyword>
<protein>
    <submittedName>
        <fullName evidence="2">MaoC family dehydratase N-terminal domain-containing protein</fullName>
    </submittedName>
</protein>
<dbReference type="Proteomes" id="UP001432062">
    <property type="component" value="Chromosome"/>
</dbReference>
<proteinExistence type="predicted"/>
<dbReference type="Pfam" id="PF13452">
    <property type="entry name" value="FAS1_DH_region"/>
    <property type="match status" value="1"/>
</dbReference>
<dbReference type="Gene3D" id="3.10.129.10">
    <property type="entry name" value="Hotdog Thioesterase"/>
    <property type="match status" value="2"/>
</dbReference>
<reference evidence="2" key="1">
    <citation type="submission" date="2022-10" db="EMBL/GenBank/DDBJ databases">
        <title>The complete genomes of actinobacterial strains from the NBC collection.</title>
        <authorList>
            <person name="Joergensen T.S."/>
            <person name="Alvarez Arevalo M."/>
            <person name="Sterndorff E.B."/>
            <person name="Faurdal D."/>
            <person name="Vuksanovic O."/>
            <person name="Mourched A.-S."/>
            <person name="Charusanti P."/>
            <person name="Shaw S."/>
            <person name="Blin K."/>
            <person name="Weber T."/>
        </authorList>
    </citation>
    <scope>NUCLEOTIDE SEQUENCE</scope>
    <source>
        <strain evidence="2">NBC_01482</strain>
    </source>
</reference>